<dbReference type="PANTHER" id="PTHR22990:SF15">
    <property type="entry name" value="F-BOX ONLY PROTEIN 10"/>
    <property type="match status" value="1"/>
</dbReference>
<dbReference type="RefSeq" id="WP_099506606.1">
    <property type="nucleotide sequence ID" value="NZ_CP026652.1"/>
</dbReference>
<protein>
    <recommendedName>
        <fullName evidence="3">Right handed beta helix domain-containing protein</fullName>
    </recommendedName>
</protein>
<keyword evidence="1" id="KW-0677">Repeat</keyword>
<dbReference type="InterPro" id="IPR051550">
    <property type="entry name" value="SCF-Subunits/Alg-Epimerases"/>
</dbReference>
<reference evidence="4 5" key="1">
    <citation type="submission" date="2018-02" db="EMBL/GenBank/DDBJ databases">
        <title>Complete genome sequence of Streptomyces dengpaensis, the producer of angucyclines.</title>
        <authorList>
            <person name="Yumei L."/>
        </authorList>
    </citation>
    <scope>NUCLEOTIDE SEQUENCE [LARGE SCALE GENOMIC DNA]</scope>
    <source>
        <strain evidence="4 5">XZHG99</strain>
    </source>
</reference>
<accession>A0ABN5HX20</accession>
<dbReference type="Proteomes" id="UP000238413">
    <property type="component" value="Chromosome"/>
</dbReference>
<organism evidence="4 5">
    <name type="scientific">Streptomyces dengpaensis</name>
    <dbReference type="NCBI Taxonomy" id="2049881"/>
    <lineage>
        <taxon>Bacteria</taxon>
        <taxon>Bacillati</taxon>
        <taxon>Actinomycetota</taxon>
        <taxon>Actinomycetes</taxon>
        <taxon>Kitasatosporales</taxon>
        <taxon>Streptomycetaceae</taxon>
        <taxon>Streptomyces</taxon>
    </lineage>
</organism>
<keyword evidence="2" id="KW-0732">Signal</keyword>
<feature type="chain" id="PRO_5046374114" description="Right handed beta helix domain-containing protein" evidence="2">
    <location>
        <begin position="23"/>
        <end position="353"/>
    </location>
</feature>
<evidence type="ECO:0000256" key="1">
    <source>
        <dbReference type="ARBA" id="ARBA00022737"/>
    </source>
</evidence>
<feature type="signal peptide" evidence="2">
    <location>
        <begin position="1"/>
        <end position="22"/>
    </location>
</feature>
<feature type="domain" description="Right handed beta helix" evidence="3">
    <location>
        <begin position="97"/>
        <end position="236"/>
    </location>
</feature>
<dbReference type="InterPro" id="IPR006626">
    <property type="entry name" value="PbH1"/>
</dbReference>
<evidence type="ECO:0000313" key="5">
    <source>
        <dbReference type="Proteomes" id="UP000238413"/>
    </source>
</evidence>
<evidence type="ECO:0000313" key="4">
    <source>
        <dbReference type="EMBL" id="AVH55145.1"/>
    </source>
</evidence>
<dbReference type="Gene3D" id="2.160.20.10">
    <property type="entry name" value="Single-stranded right-handed beta-helix, Pectin lyase-like"/>
    <property type="match status" value="1"/>
</dbReference>
<dbReference type="PANTHER" id="PTHR22990">
    <property type="entry name" value="F-BOX ONLY PROTEIN"/>
    <property type="match status" value="1"/>
</dbReference>
<dbReference type="EMBL" id="CP026652">
    <property type="protein sequence ID" value="AVH55145.1"/>
    <property type="molecule type" value="Genomic_DNA"/>
</dbReference>
<dbReference type="InterPro" id="IPR011050">
    <property type="entry name" value="Pectin_lyase_fold/virulence"/>
</dbReference>
<name>A0ABN5HX20_9ACTN</name>
<keyword evidence="5" id="KW-1185">Reference proteome</keyword>
<evidence type="ECO:0000256" key="2">
    <source>
        <dbReference type="SAM" id="SignalP"/>
    </source>
</evidence>
<gene>
    <name evidence="4" type="ORF">C4B68_04290</name>
</gene>
<dbReference type="SMART" id="SM00710">
    <property type="entry name" value="PbH1"/>
    <property type="match status" value="7"/>
</dbReference>
<sequence length="353" mass="37145">MTKRQMAYLACTAAVMATALGAAPSADHGTVHRVSPGESIQQAVNAAKPGDTVLLSPGTYRESVRVTVSDLTLRGSGAGSAVIVPGKSSAGDPCAKAGNGICVTGTDASPVARVTVRSLTLRGFAKHGLWASRTDRLIVRGVTAEKNGQWGIAQERSVRGVFRDNTAKDNADAGLFLSNTVDTEEGARDAKGTVVSHNRLLDNRIGVTVRRLRNLTVDHNEATGNCSAVFVVGDESKPRAGALSVHHNYIHANNKYCPKTPRLPALQGSGIVLTGTEDALVTRNRVEDNVGSSPLSGGIVLFKSFVGALNERNEIRDNVVLRNGSADLANRDAGKGNTFHRNRCEVSEPAGMC</sequence>
<dbReference type="Pfam" id="PF13229">
    <property type="entry name" value="Beta_helix"/>
    <property type="match status" value="1"/>
</dbReference>
<proteinExistence type="predicted"/>
<dbReference type="SUPFAM" id="SSF51126">
    <property type="entry name" value="Pectin lyase-like"/>
    <property type="match status" value="1"/>
</dbReference>
<evidence type="ECO:0000259" key="3">
    <source>
        <dbReference type="Pfam" id="PF13229"/>
    </source>
</evidence>
<dbReference type="InterPro" id="IPR039448">
    <property type="entry name" value="Beta_helix"/>
</dbReference>
<dbReference type="InterPro" id="IPR012334">
    <property type="entry name" value="Pectin_lyas_fold"/>
</dbReference>